<dbReference type="GO" id="GO:0030527">
    <property type="term" value="F:structural constituent of chromatin"/>
    <property type="evidence" value="ECO:0007669"/>
    <property type="project" value="InterPro"/>
</dbReference>
<evidence type="ECO:0000313" key="3">
    <source>
        <dbReference type="Proteomes" id="UP000316621"/>
    </source>
</evidence>
<evidence type="ECO:0000256" key="1">
    <source>
        <dbReference type="ARBA" id="ARBA00010343"/>
    </source>
</evidence>
<dbReference type="GO" id="GO:0000786">
    <property type="term" value="C:nucleosome"/>
    <property type="evidence" value="ECO:0007669"/>
    <property type="project" value="InterPro"/>
</dbReference>
<dbReference type="InterPro" id="IPR009072">
    <property type="entry name" value="Histone-fold"/>
</dbReference>
<dbReference type="Proteomes" id="UP000316621">
    <property type="component" value="Chromosome 7"/>
</dbReference>
<dbReference type="GO" id="GO:0003677">
    <property type="term" value="F:DNA binding"/>
    <property type="evidence" value="ECO:0007669"/>
    <property type="project" value="InterPro"/>
</dbReference>
<sequence length="191" mass="21368">MGAYKETLRQCLFGFSSVVFRAGKQAKTRGLTRARPVKTRTRLGLFQNKPGSGWRNVGLKLPFQRLVREIAQDFKTDLRFQSHAVWHCKKQLKPTWLVCLRTLTCVPSTQSVSLSCPRIFNLLGGSEEKGLDQPVLMMVSGRRMCLVYGCTAAVEIEKPGILYLGGRGSASLLCSGLKFEPLFLNIILFVK</sequence>
<evidence type="ECO:0000313" key="2">
    <source>
        <dbReference type="EMBL" id="RZC70368.1"/>
    </source>
</evidence>
<gene>
    <name evidence="2" type="ORF">C5167_033505</name>
</gene>
<dbReference type="EMBL" id="CM010721">
    <property type="protein sequence ID" value="RZC70368.1"/>
    <property type="molecule type" value="Genomic_DNA"/>
</dbReference>
<name>A0A4Y7KEA9_PAPSO</name>
<proteinExistence type="inferred from homology"/>
<dbReference type="GO" id="GO:0046982">
    <property type="term" value="F:protein heterodimerization activity"/>
    <property type="evidence" value="ECO:0007669"/>
    <property type="project" value="InterPro"/>
</dbReference>
<reference evidence="2 3" key="1">
    <citation type="journal article" date="2018" name="Science">
        <title>The opium poppy genome and morphinan production.</title>
        <authorList>
            <person name="Guo L."/>
            <person name="Winzer T."/>
            <person name="Yang X."/>
            <person name="Li Y."/>
            <person name="Ning Z."/>
            <person name="He Z."/>
            <person name="Teodor R."/>
            <person name="Lu Y."/>
            <person name="Bowser T.A."/>
            <person name="Graham I.A."/>
            <person name="Ye K."/>
        </authorList>
    </citation>
    <scope>NUCLEOTIDE SEQUENCE [LARGE SCALE GENOMIC DNA]</scope>
    <source>
        <strain evidence="3">cv. HN1</strain>
        <tissue evidence="2">Leaves</tissue>
    </source>
</reference>
<accession>A0A4Y7KEA9</accession>
<protein>
    <submittedName>
        <fullName evidence="2">Uncharacterized protein</fullName>
    </submittedName>
</protein>
<organism evidence="2 3">
    <name type="scientific">Papaver somniferum</name>
    <name type="common">Opium poppy</name>
    <dbReference type="NCBI Taxonomy" id="3469"/>
    <lineage>
        <taxon>Eukaryota</taxon>
        <taxon>Viridiplantae</taxon>
        <taxon>Streptophyta</taxon>
        <taxon>Embryophyta</taxon>
        <taxon>Tracheophyta</taxon>
        <taxon>Spermatophyta</taxon>
        <taxon>Magnoliopsida</taxon>
        <taxon>Ranunculales</taxon>
        <taxon>Papaveraceae</taxon>
        <taxon>Papaveroideae</taxon>
        <taxon>Papaver</taxon>
    </lineage>
</organism>
<dbReference type="PROSITE" id="PS00959">
    <property type="entry name" value="HISTONE_H3_2"/>
    <property type="match status" value="1"/>
</dbReference>
<dbReference type="SUPFAM" id="SSF47113">
    <property type="entry name" value="Histone-fold"/>
    <property type="match status" value="1"/>
</dbReference>
<keyword evidence="3" id="KW-1185">Reference proteome</keyword>
<dbReference type="Gene3D" id="1.10.20.10">
    <property type="entry name" value="Histone, subunit A"/>
    <property type="match status" value="1"/>
</dbReference>
<dbReference type="Gramene" id="RZC70368">
    <property type="protein sequence ID" value="RZC70368"/>
    <property type="gene ID" value="C5167_033505"/>
</dbReference>
<dbReference type="InterPro" id="IPR000164">
    <property type="entry name" value="Histone_H3/CENP-A"/>
</dbReference>
<dbReference type="STRING" id="3469.A0A4Y7KEA9"/>
<comment type="similarity">
    <text evidence="1">Belongs to the histone H3 family.</text>
</comment>
<dbReference type="AlphaFoldDB" id="A0A4Y7KEA9"/>